<evidence type="ECO:0000313" key="4">
    <source>
        <dbReference type="EMBL" id="TNJ33000.1"/>
    </source>
</evidence>
<dbReference type="RefSeq" id="WP_139449059.1">
    <property type="nucleotide sequence ID" value="NZ_SMDR01000003.1"/>
</dbReference>
<dbReference type="InterPro" id="IPR038492">
    <property type="entry name" value="GBBH-like_N_sf"/>
</dbReference>
<dbReference type="PANTHER" id="PTHR35303">
    <property type="entry name" value="OS02G0197800 PROTEIN"/>
    <property type="match status" value="1"/>
</dbReference>
<protein>
    <submittedName>
        <fullName evidence="4">DUF971 domain-containing protein</fullName>
    </submittedName>
</protein>
<keyword evidence="2" id="KW-0408">Iron</keyword>
<dbReference type="Pfam" id="PF06155">
    <property type="entry name" value="GBBH-like_N"/>
    <property type="match status" value="1"/>
</dbReference>
<evidence type="ECO:0000313" key="5">
    <source>
        <dbReference type="Proteomes" id="UP000305760"/>
    </source>
</evidence>
<organism evidence="4 5">
    <name type="scientific">Arenimonas terrae</name>
    <dbReference type="NCBI Taxonomy" id="2546226"/>
    <lineage>
        <taxon>Bacteria</taxon>
        <taxon>Pseudomonadati</taxon>
        <taxon>Pseudomonadota</taxon>
        <taxon>Gammaproteobacteria</taxon>
        <taxon>Lysobacterales</taxon>
        <taxon>Lysobacteraceae</taxon>
        <taxon>Arenimonas</taxon>
    </lineage>
</organism>
<comment type="caution">
    <text evidence="4">The sequence shown here is derived from an EMBL/GenBank/DDBJ whole genome shotgun (WGS) entry which is preliminary data.</text>
</comment>
<proteinExistence type="predicted"/>
<sequence length="118" mass="13171">MTTTPRPTDLILHQASHALEVAFDDGQRFRLPCEYLRVESPSAEVQGHGPGQKVLVHGKRDVNVRAIEPMGNYGVLLRFDDGHDTGIFSWSLLHQLGREYEGRWAAYTAALEAAGRSR</sequence>
<evidence type="ECO:0000259" key="3">
    <source>
        <dbReference type="Pfam" id="PF06155"/>
    </source>
</evidence>
<keyword evidence="5" id="KW-1185">Reference proteome</keyword>
<dbReference type="Proteomes" id="UP000305760">
    <property type="component" value="Unassembled WGS sequence"/>
</dbReference>
<name>A0A5C4RPD2_9GAMM</name>
<dbReference type="GO" id="GO:0046872">
    <property type="term" value="F:metal ion binding"/>
    <property type="evidence" value="ECO:0007669"/>
    <property type="project" value="UniProtKB-KW"/>
</dbReference>
<dbReference type="PANTHER" id="PTHR35303:SF5">
    <property type="entry name" value="OS02G0197800 PROTEIN"/>
    <property type="match status" value="1"/>
</dbReference>
<reference evidence="4 5" key="1">
    <citation type="submission" date="2019-03" db="EMBL/GenBank/DDBJ databases">
        <title>Arenimonas daejeonensis sp. nov., isolated from compost.</title>
        <authorList>
            <person name="Jeon C.O."/>
        </authorList>
    </citation>
    <scope>NUCLEOTIDE SEQUENCE [LARGE SCALE GENOMIC DNA]</scope>
    <source>
        <strain evidence="4 5">R29</strain>
    </source>
</reference>
<accession>A0A5C4RPD2</accession>
<feature type="domain" description="Gamma-butyrobetaine hydroxylase-like N-terminal" evidence="3">
    <location>
        <begin position="12"/>
        <end position="94"/>
    </location>
</feature>
<dbReference type="InterPro" id="IPR010376">
    <property type="entry name" value="GBBH-like_N"/>
</dbReference>
<evidence type="ECO:0000256" key="1">
    <source>
        <dbReference type="ARBA" id="ARBA00022723"/>
    </source>
</evidence>
<dbReference type="OrthoDB" id="9794178at2"/>
<gene>
    <name evidence="4" type="ORF">E1B00_11840</name>
</gene>
<dbReference type="AlphaFoldDB" id="A0A5C4RPD2"/>
<keyword evidence="1" id="KW-0479">Metal-binding</keyword>
<evidence type="ECO:0000256" key="2">
    <source>
        <dbReference type="ARBA" id="ARBA00023004"/>
    </source>
</evidence>
<dbReference type="Gene3D" id="3.30.2020.30">
    <property type="match status" value="1"/>
</dbReference>
<dbReference type="EMBL" id="SMDR01000003">
    <property type="protein sequence ID" value="TNJ33000.1"/>
    <property type="molecule type" value="Genomic_DNA"/>
</dbReference>